<dbReference type="AlphaFoldDB" id="A0A840VG15"/>
<evidence type="ECO:0000259" key="6">
    <source>
        <dbReference type="Pfam" id="PF25963"/>
    </source>
</evidence>
<name>A0A840VG15_9PROT</name>
<dbReference type="InterPro" id="IPR058625">
    <property type="entry name" value="MdtA-like_BSH"/>
</dbReference>
<organism evidence="7 8">
    <name type="scientific">Acidocella aromatica</name>
    <dbReference type="NCBI Taxonomy" id="1303579"/>
    <lineage>
        <taxon>Bacteria</taxon>
        <taxon>Pseudomonadati</taxon>
        <taxon>Pseudomonadota</taxon>
        <taxon>Alphaproteobacteria</taxon>
        <taxon>Acetobacterales</taxon>
        <taxon>Acidocellaceae</taxon>
        <taxon>Acidocella</taxon>
    </lineage>
</organism>
<dbReference type="Gene3D" id="2.40.30.170">
    <property type="match status" value="1"/>
</dbReference>
<feature type="domain" description="p-hydroxybenzoic acid efflux pump subunit AaeA-like beta-barrel" evidence="6">
    <location>
        <begin position="188"/>
        <end position="284"/>
    </location>
</feature>
<reference evidence="7 8" key="1">
    <citation type="submission" date="2020-08" db="EMBL/GenBank/DDBJ databases">
        <title>Genomic Encyclopedia of Type Strains, Phase IV (KMG-IV): sequencing the most valuable type-strain genomes for metagenomic binning, comparative biology and taxonomic classification.</title>
        <authorList>
            <person name="Goeker M."/>
        </authorList>
    </citation>
    <scope>NUCLEOTIDE SEQUENCE [LARGE SCALE GENOMIC DNA]</scope>
    <source>
        <strain evidence="7 8">DSM 27026</strain>
    </source>
</reference>
<evidence type="ECO:0000256" key="1">
    <source>
        <dbReference type="ARBA" id="ARBA00009477"/>
    </source>
</evidence>
<comment type="similarity">
    <text evidence="1">Belongs to the membrane fusion protein (MFP) (TC 8.A.1) family.</text>
</comment>
<dbReference type="InterPro" id="IPR058634">
    <property type="entry name" value="AaeA-lik-b-barrel"/>
</dbReference>
<gene>
    <name evidence="7" type="ORF">HNP71_000379</name>
</gene>
<evidence type="ECO:0000256" key="3">
    <source>
        <dbReference type="ARBA" id="ARBA00022989"/>
    </source>
</evidence>
<protein>
    <submittedName>
        <fullName evidence="7">Multidrug resistance efflux pump</fullName>
    </submittedName>
</protein>
<accession>A0A840VG15</accession>
<keyword evidence="3" id="KW-1133">Transmembrane helix</keyword>
<dbReference type="Gene3D" id="2.40.50.100">
    <property type="match status" value="1"/>
</dbReference>
<proteinExistence type="inferred from homology"/>
<dbReference type="GO" id="GO:0016020">
    <property type="term" value="C:membrane"/>
    <property type="evidence" value="ECO:0007669"/>
    <property type="project" value="InterPro"/>
</dbReference>
<evidence type="ECO:0000259" key="5">
    <source>
        <dbReference type="Pfam" id="PF25917"/>
    </source>
</evidence>
<dbReference type="Pfam" id="PF25963">
    <property type="entry name" value="Beta-barrel_AAEA"/>
    <property type="match status" value="1"/>
</dbReference>
<dbReference type="InterPro" id="IPR050393">
    <property type="entry name" value="MFP_Efflux_Pump"/>
</dbReference>
<evidence type="ECO:0000256" key="2">
    <source>
        <dbReference type="ARBA" id="ARBA00022692"/>
    </source>
</evidence>
<sequence>MMISESFRKTFFSALLLAVALLALYALWVRYEVEPTTRDGKVKADIVQVSPDVSGWVTDVLVRDNEAVKKGDVLLVIDQSRYQLARDEAEENLETQQTSLAQAIREDNRNHALSAEVDTETMERGTEKVELLKLAVAQAKTALGVAQLNLDRTVLRAPVNGIVSNMTLQPGDYLTAGHGVMAMVDTDSLRVEGYFEETKIPAVHVGDKAQVRLMGVADPIEGHVESIAAGVVDREREDAPNTLDNVNPSFTWVRLAQRIPVRIAIDHVPDNLPLIVGTTATIDIKPRSGEPSVHRSWPW</sequence>
<dbReference type="PANTHER" id="PTHR30367:SF12">
    <property type="entry name" value="P-HYDROXYBENZOIC ACID EFFLUX PUMP SUBUNIT AAEA"/>
    <property type="match status" value="1"/>
</dbReference>
<dbReference type="NCBIfam" id="TIGR01730">
    <property type="entry name" value="RND_mfp"/>
    <property type="match status" value="1"/>
</dbReference>
<evidence type="ECO:0000256" key="4">
    <source>
        <dbReference type="ARBA" id="ARBA00023136"/>
    </source>
</evidence>
<keyword evidence="8" id="KW-1185">Reference proteome</keyword>
<keyword evidence="2" id="KW-0812">Transmembrane</keyword>
<dbReference type="SUPFAM" id="SSF111369">
    <property type="entry name" value="HlyD-like secretion proteins"/>
    <property type="match status" value="1"/>
</dbReference>
<comment type="caution">
    <text evidence="7">The sequence shown here is derived from an EMBL/GenBank/DDBJ whole genome shotgun (WGS) entry which is preliminary data.</text>
</comment>
<dbReference type="RefSeq" id="WP_183265144.1">
    <property type="nucleotide sequence ID" value="NZ_JACHFJ010000001.1"/>
</dbReference>
<evidence type="ECO:0000313" key="8">
    <source>
        <dbReference type="Proteomes" id="UP000553706"/>
    </source>
</evidence>
<feature type="domain" description="Multidrug resistance protein MdtA-like barrel-sandwich hybrid" evidence="5">
    <location>
        <begin position="46"/>
        <end position="184"/>
    </location>
</feature>
<dbReference type="InterPro" id="IPR006143">
    <property type="entry name" value="RND_pump_MFP"/>
</dbReference>
<keyword evidence="4" id="KW-0472">Membrane</keyword>
<dbReference type="PANTHER" id="PTHR30367">
    <property type="entry name" value="P-HYDROXYBENZOIC ACID EFFLUX PUMP SUBUNIT AAEA-RELATED"/>
    <property type="match status" value="1"/>
</dbReference>
<dbReference type="Proteomes" id="UP000553706">
    <property type="component" value="Unassembled WGS sequence"/>
</dbReference>
<evidence type="ECO:0000313" key="7">
    <source>
        <dbReference type="EMBL" id="MBB5372155.1"/>
    </source>
</evidence>
<dbReference type="GO" id="GO:0022857">
    <property type="term" value="F:transmembrane transporter activity"/>
    <property type="evidence" value="ECO:0007669"/>
    <property type="project" value="InterPro"/>
</dbReference>
<dbReference type="EMBL" id="JACHFJ010000001">
    <property type="protein sequence ID" value="MBB5372155.1"/>
    <property type="molecule type" value="Genomic_DNA"/>
</dbReference>
<dbReference type="Pfam" id="PF25917">
    <property type="entry name" value="BSH_RND"/>
    <property type="match status" value="1"/>
</dbReference>